<feature type="region of interest" description="Disordered" evidence="1">
    <location>
        <begin position="179"/>
        <end position="205"/>
    </location>
</feature>
<reference evidence="3" key="1">
    <citation type="submission" date="2023-05" db="EMBL/GenBank/DDBJ databases">
        <authorList>
            <person name="Huff M."/>
        </authorList>
    </citation>
    <scope>NUCLEOTIDE SEQUENCE</scope>
</reference>
<dbReference type="Proteomes" id="UP000834106">
    <property type="component" value="Chromosome 16"/>
</dbReference>
<name>A0AAD2E753_9LAMI</name>
<protein>
    <recommendedName>
        <fullName evidence="2">J domain-containing protein</fullName>
    </recommendedName>
</protein>
<dbReference type="PROSITE" id="PS50076">
    <property type="entry name" value="DNAJ_2"/>
    <property type="match status" value="1"/>
</dbReference>
<dbReference type="PROSITE" id="PS00636">
    <property type="entry name" value="DNAJ_1"/>
    <property type="match status" value="1"/>
</dbReference>
<sequence length="205" mass="23976">MSCAVVSGSETRFHFCSKPIKPTKNCLTENVSIISFRSQLTDHWIQFKTPSGIQRNPASRANFKAFYASKQSTDSFYDVLGIKESGTISDIKKAYKQMARKYHPDVSPPERVDEYTRRFKLVKEAYETLSDPHTRALYDQDLANGSGFNFSSGRGYEHHQRWDERREWKMRWQSQLSELKERKKDSGGRMSWGARMRSRRRNNSE</sequence>
<keyword evidence="4" id="KW-1185">Reference proteome</keyword>
<dbReference type="InterPro" id="IPR036869">
    <property type="entry name" value="J_dom_sf"/>
</dbReference>
<accession>A0AAD2E753</accession>
<dbReference type="GO" id="GO:0009507">
    <property type="term" value="C:chloroplast"/>
    <property type="evidence" value="ECO:0007669"/>
    <property type="project" value="TreeGrafter"/>
</dbReference>
<evidence type="ECO:0000259" key="2">
    <source>
        <dbReference type="PROSITE" id="PS50076"/>
    </source>
</evidence>
<dbReference type="InterPro" id="IPR001623">
    <property type="entry name" value="DnaJ_domain"/>
</dbReference>
<organism evidence="3 4">
    <name type="scientific">Fraxinus pennsylvanica</name>
    <dbReference type="NCBI Taxonomy" id="56036"/>
    <lineage>
        <taxon>Eukaryota</taxon>
        <taxon>Viridiplantae</taxon>
        <taxon>Streptophyta</taxon>
        <taxon>Embryophyta</taxon>
        <taxon>Tracheophyta</taxon>
        <taxon>Spermatophyta</taxon>
        <taxon>Magnoliopsida</taxon>
        <taxon>eudicotyledons</taxon>
        <taxon>Gunneridae</taxon>
        <taxon>Pentapetalae</taxon>
        <taxon>asterids</taxon>
        <taxon>lamiids</taxon>
        <taxon>Lamiales</taxon>
        <taxon>Oleaceae</taxon>
        <taxon>Oleeae</taxon>
        <taxon>Fraxinus</taxon>
    </lineage>
</organism>
<dbReference type="PANTHER" id="PTHR45090:SF4">
    <property type="entry name" value="J DOMAIN-CONTAINING PROTEIN"/>
    <property type="match status" value="1"/>
</dbReference>
<dbReference type="Gene3D" id="1.10.287.110">
    <property type="entry name" value="DnaJ domain"/>
    <property type="match status" value="1"/>
</dbReference>
<dbReference type="InterPro" id="IPR053232">
    <property type="entry name" value="DnaJ_C/III_chloroplastic"/>
</dbReference>
<evidence type="ECO:0000313" key="4">
    <source>
        <dbReference type="Proteomes" id="UP000834106"/>
    </source>
</evidence>
<feature type="domain" description="J" evidence="2">
    <location>
        <begin position="75"/>
        <end position="142"/>
    </location>
</feature>
<dbReference type="EMBL" id="OU503051">
    <property type="protein sequence ID" value="CAI9778633.1"/>
    <property type="molecule type" value="Genomic_DNA"/>
</dbReference>
<dbReference type="Pfam" id="PF00226">
    <property type="entry name" value="DnaJ"/>
    <property type="match status" value="1"/>
</dbReference>
<dbReference type="InterPro" id="IPR018253">
    <property type="entry name" value="DnaJ_domain_CS"/>
</dbReference>
<feature type="compositionally biased region" description="Basic residues" evidence="1">
    <location>
        <begin position="196"/>
        <end position="205"/>
    </location>
</feature>
<dbReference type="PRINTS" id="PR00625">
    <property type="entry name" value="JDOMAIN"/>
</dbReference>
<evidence type="ECO:0000313" key="3">
    <source>
        <dbReference type="EMBL" id="CAI9778633.1"/>
    </source>
</evidence>
<evidence type="ECO:0000256" key="1">
    <source>
        <dbReference type="SAM" id="MobiDB-lite"/>
    </source>
</evidence>
<proteinExistence type="predicted"/>
<dbReference type="PANTHER" id="PTHR45090">
    <property type="entry name" value="CHAPERONE PROTEIN DNAJ 20 CHLOROPLASTIC"/>
    <property type="match status" value="1"/>
</dbReference>
<dbReference type="SMART" id="SM00271">
    <property type="entry name" value="DnaJ"/>
    <property type="match status" value="1"/>
</dbReference>
<dbReference type="SUPFAM" id="SSF46565">
    <property type="entry name" value="Chaperone J-domain"/>
    <property type="match status" value="1"/>
</dbReference>
<dbReference type="CDD" id="cd06257">
    <property type="entry name" value="DnaJ"/>
    <property type="match status" value="1"/>
</dbReference>
<gene>
    <name evidence="3" type="ORF">FPE_LOCUS26063</name>
</gene>
<dbReference type="AlphaFoldDB" id="A0AAD2E753"/>